<dbReference type="KEGG" id="minf:MESINF_0833"/>
<evidence type="ECO:0000313" key="2">
    <source>
        <dbReference type="EMBL" id="SSC12282.1"/>
    </source>
</evidence>
<sequence>MAVVSPAPTEASVIATSGAFIITIMTHIMHSFAYVWHLKPLTESIKLLHILCSFSLC</sequence>
<reference evidence="2 3" key="1">
    <citation type="submission" date="2017-01" db="EMBL/GenBank/DDBJ databases">
        <authorList>
            <person name="Erauso G."/>
        </authorList>
    </citation>
    <scope>NUCLEOTIDE SEQUENCE [LARGE SCALE GENOMIC DNA]</scope>
    <source>
        <strain evidence="2">MESINF1</strain>
    </source>
</reference>
<name>A0A7Z7LEM1_9BACT</name>
<evidence type="ECO:0000256" key="1">
    <source>
        <dbReference type="SAM" id="Phobius"/>
    </source>
</evidence>
<feature type="transmembrane region" description="Helical" evidence="1">
    <location>
        <begin position="12"/>
        <end position="36"/>
    </location>
</feature>
<gene>
    <name evidence="2" type="ORF">MESINF_0833</name>
</gene>
<keyword evidence="1" id="KW-0472">Membrane</keyword>
<dbReference type="Proteomes" id="UP000250796">
    <property type="component" value="Chromosome MESINF"/>
</dbReference>
<evidence type="ECO:0000313" key="3">
    <source>
        <dbReference type="Proteomes" id="UP000250796"/>
    </source>
</evidence>
<dbReference type="AlphaFoldDB" id="A0A7Z7LEM1"/>
<accession>A0A7Z7LEM1</accession>
<keyword evidence="1" id="KW-0812">Transmembrane</keyword>
<organism evidence="2 3">
    <name type="scientific">Mesotoga infera</name>
    <dbReference type="NCBI Taxonomy" id="1236046"/>
    <lineage>
        <taxon>Bacteria</taxon>
        <taxon>Thermotogati</taxon>
        <taxon>Thermotogota</taxon>
        <taxon>Thermotogae</taxon>
        <taxon>Kosmotogales</taxon>
        <taxon>Kosmotogaceae</taxon>
        <taxon>Mesotoga</taxon>
    </lineage>
</organism>
<keyword evidence="3" id="KW-1185">Reference proteome</keyword>
<proteinExistence type="predicted"/>
<dbReference type="EMBL" id="LS974202">
    <property type="protein sequence ID" value="SSC12282.1"/>
    <property type="molecule type" value="Genomic_DNA"/>
</dbReference>
<keyword evidence="1" id="KW-1133">Transmembrane helix</keyword>
<protein>
    <submittedName>
        <fullName evidence="2">Uncharacterized protein</fullName>
    </submittedName>
</protein>